<reference evidence="7 8" key="1">
    <citation type="submission" date="2019-05" db="EMBL/GenBank/DDBJ databases">
        <authorList>
            <person name="Farhan Ul Haque M."/>
        </authorList>
    </citation>
    <scope>NUCLEOTIDE SEQUENCE [LARGE SCALE GENOMIC DNA]</scope>
    <source>
        <strain evidence="7">2</strain>
    </source>
</reference>
<evidence type="ECO:0000313" key="8">
    <source>
        <dbReference type="Proteomes" id="UP000485880"/>
    </source>
</evidence>
<keyword evidence="6" id="KW-0812">Transmembrane</keyword>
<keyword evidence="6" id="KW-1133">Transmembrane helix</keyword>
<evidence type="ECO:0000256" key="1">
    <source>
        <dbReference type="ARBA" id="ARBA00002190"/>
    </source>
</evidence>
<gene>
    <name evidence="7" type="ORF">MPC4_170099</name>
</gene>
<comment type="caution">
    <text evidence="7">The sequence shown here is derived from an EMBL/GenBank/DDBJ whole genome shotgun (WGS) entry which is preliminary data.</text>
</comment>
<dbReference type="GO" id="GO:0004803">
    <property type="term" value="F:transposase activity"/>
    <property type="evidence" value="ECO:0007669"/>
    <property type="project" value="InterPro"/>
</dbReference>
<evidence type="ECO:0000256" key="3">
    <source>
        <dbReference type="ARBA" id="ARBA00022578"/>
    </source>
</evidence>
<name>A0A8B6M407_METTU</name>
<organism evidence="7 8">
    <name type="scientific">Methylocella tundrae</name>
    <dbReference type="NCBI Taxonomy" id="227605"/>
    <lineage>
        <taxon>Bacteria</taxon>
        <taxon>Pseudomonadati</taxon>
        <taxon>Pseudomonadota</taxon>
        <taxon>Alphaproteobacteria</taxon>
        <taxon>Hyphomicrobiales</taxon>
        <taxon>Beijerinckiaceae</taxon>
        <taxon>Methylocella</taxon>
    </lineage>
</organism>
<evidence type="ECO:0000256" key="6">
    <source>
        <dbReference type="SAM" id="Phobius"/>
    </source>
</evidence>
<dbReference type="EMBL" id="CABFMQ020000073">
    <property type="protein sequence ID" value="VTZ49568.1"/>
    <property type="molecule type" value="Genomic_DNA"/>
</dbReference>
<keyword evidence="6" id="KW-0472">Membrane</keyword>
<proteinExistence type="inferred from homology"/>
<dbReference type="AlphaFoldDB" id="A0A8B6M407"/>
<dbReference type="GO" id="GO:0003677">
    <property type="term" value="F:DNA binding"/>
    <property type="evidence" value="ECO:0007669"/>
    <property type="project" value="UniProtKB-KW"/>
</dbReference>
<evidence type="ECO:0000313" key="7">
    <source>
        <dbReference type="EMBL" id="VTZ49568.1"/>
    </source>
</evidence>
<dbReference type="Pfam" id="PF00872">
    <property type="entry name" value="Transposase_mut"/>
    <property type="match status" value="1"/>
</dbReference>
<sequence>MESTARLISGVTDTVLEEVAELQNQLHDACYPSFFFDTSRVKIRDKGVVRNRGVYIAFGVLIAVHAASATS</sequence>
<evidence type="ECO:0000256" key="4">
    <source>
        <dbReference type="ARBA" id="ARBA00023125"/>
    </source>
</evidence>
<dbReference type="InterPro" id="IPR001207">
    <property type="entry name" value="Transposase_mutator"/>
</dbReference>
<protein>
    <recommendedName>
        <fullName evidence="9">Transposase</fullName>
    </recommendedName>
</protein>
<dbReference type="GO" id="GO:0006313">
    <property type="term" value="P:DNA transposition"/>
    <property type="evidence" value="ECO:0007669"/>
    <property type="project" value="InterPro"/>
</dbReference>
<evidence type="ECO:0008006" key="9">
    <source>
        <dbReference type="Google" id="ProtNLM"/>
    </source>
</evidence>
<evidence type="ECO:0000256" key="5">
    <source>
        <dbReference type="ARBA" id="ARBA00023172"/>
    </source>
</evidence>
<keyword evidence="3" id="KW-0815">Transposition</keyword>
<keyword evidence="4" id="KW-0238">DNA-binding</keyword>
<keyword evidence="8" id="KW-1185">Reference proteome</keyword>
<dbReference type="Proteomes" id="UP000485880">
    <property type="component" value="Unassembled WGS sequence"/>
</dbReference>
<accession>A0A8B6M407</accession>
<comment type="function">
    <text evidence="1">Required for the transposition of the insertion element.</text>
</comment>
<keyword evidence="5" id="KW-0233">DNA recombination</keyword>
<evidence type="ECO:0000256" key="2">
    <source>
        <dbReference type="ARBA" id="ARBA00010961"/>
    </source>
</evidence>
<feature type="transmembrane region" description="Helical" evidence="6">
    <location>
        <begin position="53"/>
        <end position="70"/>
    </location>
</feature>
<comment type="similarity">
    <text evidence="2">Belongs to the transposase mutator family.</text>
</comment>